<dbReference type="Gene3D" id="3.30.40.10">
    <property type="entry name" value="Zinc/RING finger domain, C3HC4 (zinc finger)"/>
    <property type="match status" value="1"/>
</dbReference>
<dbReference type="InterPro" id="IPR013083">
    <property type="entry name" value="Znf_RING/FYVE/PHD"/>
</dbReference>
<protein>
    <recommendedName>
        <fullName evidence="3">TRAF-type domain-containing protein</fullName>
    </recommendedName>
</protein>
<accession>A0ABT0PFY3</accession>
<evidence type="ECO:0000313" key="2">
    <source>
        <dbReference type="Proteomes" id="UP001203338"/>
    </source>
</evidence>
<sequence length="243" mass="27795">MNVLFVNIYPLIRVLYCSSSDRHILCRECHKNLPENNKVCPNCRSPDKQDGDGKINKEQEELFNNIEYSCPAGCDEIMGKALLEAHFPDCEKYSCRICGLAGNIEEIEKHEPECKVPMEMCVYCEGSYPFDGFIKHQTECENFPVMTELFDGSRKKLPKKHVRDVSLVTEICKKRRPTVEIIDSDGEARQGRLSDESCRAIGDGIYKSILAGKFMENLPTIVQQRIKDSGSYKFPKMGLFKKY</sequence>
<evidence type="ECO:0000313" key="1">
    <source>
        <dbReference type="EMBL" id="MCL6270151.1"/>
    </source>
</evidence>
<reference evidence="1 2" key="1">
    <citation type="submission" date="2022-05" db="EMBL/GenBank/DDBJ databases">
        <authorList>
            <person name="Park J.-S."/>
        </authorList>
    </citation>
    <scope>NUCLEOTIDE SEQUENCE [LARGE SCALE GENOMIC DNA]</scope>
    <source>
        <strain evidence="1 2">2012CJ34-2</strain>
    </source>
</reference>
<organism evidence="1 2">
    <name type="scientific">Parendozoicomonas callyspongiae</name>
    <dbReference type="NCBI Taxonomy" id="2942213"/>
    <lineage>
        <taxon>Bacteria</taxon>
        <taxon>Pseudomonadati</taxon>
        <taxon>Pseudomonadota</taxon>
        <taxon>Gammaproteobacteria</taxon>
        <taxon>Oceanospirillales</taxon>
        <taxon>Endozoicomonadaceae</taxon>
        <taxon>Parendozoicomonas</taxon>
    </lineage>
</organism>
<feature type="non-terminal residue" evidence="1">
    <location>
        <position position="243"/>
    </location>
</feature>
<keyword evidence="2" id="KW-1185">Reference proteome</keyword>
<gene>
    <name evidence="1" type="ORF">M3P05_09420</name>
</gene>
<comment type="caution">
    <text evidence="1">The sequence shown here is derived from an EMBL/GenBank/DDBJ whole genome shotgun (WGS) entry which is preliminary data.</text>
</comment>
<evidence type="ECO:0008006" key="3">
    <source>
        <dbReference type="Google" id="ProtNLM"/>
    </source>
</evidence>
<name>A0ABT0PFY3_9GAMM</name>
<dbReference type="RefSeq" id="WP_249699308.1">
    <property type="nucleotide sequence ID" value="NZ_JAMFLX010000010.1"/>
</dbReference>
<proteinExistence type="predicted"/>
<dbReference type="EMBL" id="JAMFLX010000010">
    <property type="protein sequence ID" value="MCL6270151.1"/>
    <property type="molecule type" value="Genomic_DNA"/>
</dbReference>
<dbReference type="Proteomes" id="UP001203338">
    <property type="component" value="Unassembled WGS sequence"/>
</dbReference>